<dbReference type="RefSeq" id="WP_133151830.1">
    <property type="nucleotide sequence ID" value="NZ_JAUYVK010000030.1"/>
</dbReference>
<proteinExistence type="predicted"/>
<dbReference type="SUPFAM" id="SSF52540">
    <property type="entry name" value="P-loop containing nucleoside triphosphate hydrolases"/>
    <property type="match status" value="1"/>
</dbReference>
<protein>
    <submittedName>
        <fullName evidence="1">Helicase RepA family protein</fullName>
    </submittedName>
</protein>
<keyword evidence="1" id="KW-0067">ATP-binding</keyword>
<dbReference type="Gene3D" id="3.40.50.300">
    <property type="entry name" value="P-loop containing nucleotide triphosphate hydrolases"/>
    <property type="match status" value="1"/>
</dbReference>
<accession>A0ABD5AF64</accession>
<sequence length="366" mass="40499">MYREKLCSAKFNFLLMQLTTNEVHNLEYLIKPETYSSLEFTRGSDGYDHITQWLVDGAVPANSFGMIYGHSSSCKSFQAISIACSIASDTDWCEHSVDHGIVIYVAGEGGHGIPPRIKAWEIANNEAANDIFVLGHSIFPSQDETQETLISAIKQIEEAHAKQVKLIIFDTLARCFEGDENSARDMNSFVSGCDKIRAETGTSIMCIHHSGKDSNKGARGSSVLRAACDYEFHVKRNGNSKLITFDNTKQKDGAALPSLELEMETIDLGIVDNESRPITSLTTVNAQTKEASPKVLAKDPVLEAITERFSGVTTRGELRRHLYGNTLNDSERQAYRRKLKQLSNSRDIAINLLKATASDDDVIKTL</sequence>
<evidence type="ECO:0000313" key="1">
    <source>
        <dbReference type="EMBL" id="MDP2491838.1"/>
    </source>
</evidence>
<gene>
    <name evidence="1" type="ORF">Q8W38_21020</name>
</gene>
<reference evidence="1" key="1">
    <citation type="submission" date="2023-07" db="EMBL/GenBank/DDBJ databases">
        <title>Genome content predicts the carbon catabolic preferences of heterotrophic bacteria.</title>
        <authorList>
            <person name="Gralka M."/>
        </authorList>
    </citation>
    <scope>NUCLEOTIDE SEQUENCE</scope>
    <source>
        <strain evidence="1">6E03</strain>
    </source>
</reference>
<dbReference type="EMBL" id="JAUYVK010000030">
    <property type="protein sequence ID" value="MDP2491838.1"/>
    <property type="molecule type" value="Genomic_DNA"/>
</dbReference>
<dbReference type="Pfam" id="PF13481">
    <property type="entry name" value="AAA_25"/>
    <property type="match status" value="1"/>
</dbReference>
<dbReference type="InterPro" id="IPR027417">
    <property type="entry name" value="P-loop_NTPase"/>
</dbReference>
<comment type="caution">
    <text evidence="1">The sequence shown here is derived from an EMBL/GenBank/DDBJ whole genome shotgun (WGS) entry which is preliminary data.</text>
</comment>
<dbReference type="AlphaFoldDB" id="A0ABD5AF64"/>
<organism evidence="1 2">
    <name type="scientific">Vibrio splendidus</name>
    <dbReference type="NCBI Taxonomy" id="29497"/>
    <lineage>
        <taxon>Bacteria</taxon>
        <taxon>Pseudomonadati</taxon>
        <taxon>Pseudomonadota</taxon>
        <taxon>Gammaproteobacteria</taxon>
        <taxon>Vibrionales</taxon>
        <taxon>Vibrionaceae</taxon>
        <taxon>Vibrio</taxon>
    </lineage>
</organism>
<dbReference type="GO" id="GO:0004386">
    <property type="term" value="F:helicase activity"/>
    <property type="evidence" value="ECO:0007669"/>
    <property type="project" value="UniProtKB-KW"/>
</dbReference>
<keyword evidence="1" id="KW-0378">Hydrolase</keyword>
<name>A0ABD5AF64_VIBSP</name>
<keyword evidence="1" id="KW-0347">Helicase</keyword>
<dbReference type="InterPro" id="IPR038724">
    <property type="entry name" value="RepA"/>
</dbReference>
<keyword evidence="1" id="KW-0547">Nucleotide-binding</keyword>
<evidence type="ECO:0000313" key="2">
    <source>
        <dbReference type="Proteomes" id="UP001177883"/>
    </source>
</evidence>
<dbReference type="Proteomes" id="UP001177883">
    <property type="component" value="Unassembled WGS sequence"/>
</dbReference>
<dbReference type="CDD" id="cd01125">
    <property type="entry name" value="RepA_RSF1010_like"/>
    <property type="match status" value="1"/>
</dbReference>